<evidence type="ECO:0000313" key="4">
    <source>
        <dbReference type="Proteomes" id="UP000320762"/>
    </source>
</evidence>
<name>A0A550CGM7_9AGAR</name>
<feature type="transmembrane region" description="Helical" evidence="1">
    <location>
        <begin position="224"/>
        <end position="244"/>
    </location>
</feature>
<gene>
    <name evidence="3" type="ORF">BD626DRAFT_492862</name>
</gene>
<feature type="transmembrane region" description="Helical" evidence="1">
    <location>
        <begin position="116"/>
        <end position="138"/>
    </location>
</feature>
<keyword evidence="4" id="KW-1185">Reference proteome</keyword>
<dbReference type="Proteomes" id="UP000320762">
    <property type="component" value="Unassembled WGS sequence"/>
</dbReference>
<feature type="transmembrane region" description="Helical" evidence="1">
    <location>
        <begin position="158"/>
        <end position="178"/>
    </location>
</feature>
<dbReference type="AlphaFoldDB" id="A0A550CGM7"/>
<proteinExistence type="predicted"/>
<accession>A0A550CGM7</accession>
<organism evidence="3 4">
    <name type="scientific">Schizophyllum amplum</name>
    <dbReference type="NCBI Taxonomy" id="97359"/>
    <lineage>
        <taxon>Eukaryota</taxon>
        <taxon>Fungi</taxon>
        <taxon>Dikarya</taxon>
        <taxon>Basidiomycota</taxon>
        <taxon>Agaricomycotina</taxon>
        <taxon>Agaricomycetes</taxon>
        <taxon>Agaricomycetidae</taxon>
        <taxon>Agaricales</taxon>
        <taxon>Schizophyllaceae</taxon>
        <taxon>Schizophyllum</taxon>
    </lineage>
</organism>
<feature type="domain" description="DUF6534" evidence="2">
    <location>
        <begin position="163"/>
        <end position="249"/>
    </location>
</feature>
<dbReference type="PANTHER" id="PTHR40465:SF1">
    <property type="entry name" value="DUF6534 DOMAIN-CONTAINING PROTEIN"/>
    <property type="match status" value="1"/>
</dbReference>
<keyword evidence="1" id="KW-1133">Transmembrane helix</keyword>
<protein>
    <recommendedName>
        <fullName evidence="2">DUF6534 domain-containing protein</fullName>
    </recommendedName>
</protein>
<feature type="transmembrane region" description="Helical" evidence="1">
    <location>
        <begin position="190"/>
        <end position="218"/>
    </location>
</feature>
<dbReference type="EMBL" id="VDMD01000008">
    <property type="protein sequence ID" value="TRM63846.1"/>
    <property type="molecule type" value="Genomic_DNA"/>
</dbReference>
<reference evidence="3 4" key="1">
    <citation type="journal article" date="2019" name="New Phytol.">
        <title>Comparative genomics reveals unique wood-decay strategies and fruiting body development in the Schizophyllaceae.</title>
        <authorList>
            <person name="Almasi E."/>
            <person name="Sahu N."/>
            <person name="Krizsan K."/>
            <person name="Balint B."/>
            <person name="Kovacs G.M."/>
            <person name="Kiss B."/>
            <person name="Cseklye J."/>
            <person name="Drula E."/>
            <person name="Henrissat B."/>
            <person name="Nagy I."/>
            <person name="Chovatia M."/>
            <person name="Adam C."/>
            <person name="LaButti K."/>
            <person name="Lipzen A."/>
            <person name="Riley R."/>
            <person name="Grigoriev I.V."/>
            <person name="Nagy L.G."/>
        </authorList>
    </citation>
    <scope>NUCLEOTIDE SEQUENCE [LARGE SCALE GENOMIC DNA]</scope>
    <source>
        <strain evidence="3 4">NL-1724</strain>
    </source>
</reference>
<feature type="transmembrane region" description="Helical" evidence="1">
    <location>
        <begin position="12"/>
        <end position="35"/>
    </location>
</feature>
<feature type="transmembrane region" description="Helical" evidence="1">
    <location>
        <begin position="82"/>
        <end position="104"/>
    </location>
</feature>
<feature type="transmembrane region" description="Helical" evidence="1">
    <location>
        <begin position="42"/>
        <end position="62"/>
    </location>
</feature>
<evidence type="ECO:0000259" key="2">
    <source>
        <dbReference type="Pfam" id="PF20152"/>
    </source>
</evidence>
<keyword evidence="1" id="KW-0472">Membrane</keyword>
<sequence length="312" mass="33982">MGAYDLTLGAYLVGVVLSAFMLGVACTQTATYFAIYPKDPWYIKFVVAFSLATTIGHQISVTDKMYVNTVTYYPDPAILGDIGWGLMAQTYFNALTAFTVQGFYFYRIYILLNRNWYFPAFLTAASVVQLIVAFVYAIKCSTIAAEQIPTLGNLVTTVNSIGAALDIIIAVTMVVILLRSRTGFKQTDTVISMLVTYVVNSGALTSACALGTLLALQLGPLTWVAYPFYFCLGRIYCISLLASLNARRRLRASSSGSRPDEYALSYHGATSSGNVSGNRAPAQGSVLVSIERTAMTDNKDAESMDDRKAFRV</sequence>
<dbReference type="STRING" id="97359.A0A550CGM7"/>
<dbReference type="OrthoDB" id="2535105at2759"/>
<comment type="caution">
    <text evidence="3">The sequence shown here is derived from an EMBL/GenBank/DDBJ whole genome shotgun (WGS) entry which is preliminary data.</text>
</comment>
<keyword evidence="1" id="KW-0812">Transmembrane</keyword>
<dbReference type="PANTHER" id="PTHR40465">
    <property type="entry name" value="CHROMOSOME 1, WHOLE GENOME SHOTGUN SEQUENCE"/>
    <property type="match status" value="1"/>
</dbReference>
<dbReference type="InterPro" id="IPR045339">
    <property type="entry name" value="DUF6534"/>
</dbReference>
<evidence type="ECO:0000256" key="1">
    <source>
        <dbReference type="SAM" id="Phobius"/>
    </source>
</evidence>
<evidence type="ECO:0000313" key="3">
    <source>
        <dbReference type="EMBL" id="TRM63846.1"/>
    </source>
</evidence>
<dbReference type="Pfam" id="PF20152">
    <property type="entry name" value="DUF6534"/>
    <property type="match status" value="1"/>
</dbReference>